<dbReference type="SMART" id="SM00133">
    <property type="entry name" value="S_TK_X"/>
    <property type="match status" value="1"/>
</dbReference>
<keyword evidence="6 7" id="KW-0067">ATP-binding</keyword>
<feature type="region of interest" description="Disordered" evidence="8">
    <location>
        <begin position="585"/>
        <end position="604"/>
    </location>
</feature>
<dbReference type="Pfam" id="PF00069">
    <property type="entry name" value="Pkinase"/>
    <property type="match status" value="2"/>
</dbReference>
<evidence type="ECO:0000256" key="8">
    <source>
        <dbReference type="SAM" id="MobiDB-lite"/>
    </source>
</evidence>
<feature type="compositionally biased region" description="Acidic residues" evidence="8">
    <location>
        <begin position="1105"/>
        <end position="1131"/>
    </location>
</feature>
<evidence type="ECO:0000256" key="7">
    <source>
        <dbReference type="PROSITE-ProRule" id="PRU10141"/>
    </source>
</evidence>
<dbReference type="GeneID" id="109420217"/>
<organism evidence="11 12">
    <name type="scientific">Aedes albopictus</name>
    <name type="common">Asian tiger mosquito</name>
    <name type="synonym">Stegomyia albopicta</name>
    <dbReference type="NCBI Taxonomy" id="7160"/>
    <lineage>
        <taxon>Eukaryota</taxon>
        <taxon>Metazoa</taxon>
        <taxon>Ecdysozoa</taxon>
        <taxon>Arthropoda</taxon>
        <taxon>Hexapoda</taxon>
        <taxon>Insecta</taxon>
        <taxon>Pterygota</taxon>
        <taxon>Neoptera</taxon>
        <taxon>Endopterygota</taxon>
        <taxon>Diptera</taxon>
        <taxon>Nematocera</taxon>
        <taxon>Culicoidea</taxon>
        <taxon>Culicidae</taxon>
        <taxon>Culicinae</taxon>
        <taxon>Aedini</taxon>
        <taxon>Aedes</taxon>
        <taxon>Stegomyia</taxon>
    </lineage>
</organism>
<evidence type="ECO:0000259" key="9">
    <source>
        <dbReference type="PROSITE" id="PS50011"/>
    </source>
</evidence>
<keyword evidence="1" id="KW-0723">Serine/threonine-protein kinase</keyword>
<evidence type="ECO:0000313" key="12">
    <source>
        <dbReference type="Proteomes" id="UP000069940"/>
    </source>
</evidence>
<feature type="domain" description="Protein kinase" evidence="9">
    <location>
        <begin position="286"/>
        <end position="553"/>
    </location>
</feature>
<feature type="compositionally biased region" description="Basic and acidic residues" evidence="8">
    <location>
        <begin position="1132"/>
        <end position="1154"/>
    </location>
</feature>
<evidence type="ECO:0000259" key="10">
    <source>
        <dbReference type="PROSITE" id="PS51285"/>
    </source>
</evidence>
<accession>A0ABM1ZGM7</accession>
<evidence type="ECO:0000256" key="6">
    <source>
        <dbReference type="ARBA" id="ARBA00022840"/>
    </source>
</evidence>
<name>A0ABM1ZGM7_AEDAL</name>
<feature type="compositionally biased region" description="Polar residues" evidence="8">
    <location>
        <begin position="995"/>
        <end position="1007"/>
    </location>
</feature>
<dbReference type="InterPro" id="IPR017892">
    <property type="entry name" value="Pkinase_C"/>
</dbReference>
<feature type="compositionally biased region" description="Polar residues" evidence="8">
    <location>
        <begin position="1089"/>
        <end position="1098"/>
    </location>
</feature>
<feature type="binding site" evidence="7">
    <location>
        <position position="318"/>
    </location>
    <ligand>
        <name>ATP</name>
        <dbReference type="ChEBI" id="CHEBI:30616"/>
    </ligand>
</feature>
<keyword evidence="2" id="KW-0597">Phosphoprotein</keyword>
<keyword evidence="5" id="KW-0418">Kinase</keyword>
<dbReference type="Pfam" id="PF00433">
    <property type="entry name" value="Pkinase_C"/>
    <property type="match status" value="1"/>
</dbReference>
<dbReference type="InterPro" id="IPR000961">
    <property type="entry name" value="AGC-kinase_C"/>
</dbReference>
<dbReference type="RefSeq" id="XP_029725826.2">
    <property type="nucleotide sequence ID" value="XM_029869966.2"/>
</dbReference>
<dbReference type="InterPro" id="IPR011009">
    <property type="entry name" value="Kinase-like_dom_sf"/>
</dbReference>
<feature type="compositionally biased region" description="Basic and acidic residues" evidence="8">
    <location>
        <begin position="1161"/>
        <end position="1170"/>
    </location>
</feature>
<dbReference type="PROSITE" id="PS00108">
    <property type="entry name" value="PROTEIN_KINASE_ST"/>
    <property type="match status" value="2"/>
</dbReference>
<protein>
    <recommendedName>
        <fullName evidence="13">Non-specific serine/threonine protein kinase</fullName>
    </recommendedName>
</protein>
<dbReference type="InterPro" id="IPR008271">
    <property type="entry name" value="Ser/Thr_kinase_AS"/>
</dbReference>
<keyword evidence="12" id="KW-1185">Reference proteome</keyword>
<evidence type="ECO:0000256" key="3">
    <source>
        <dbReference type="ARBA" id="ARBA00022679"/>
    </source>
</evidence>
<evidence type="ECO:0000256" key="2">
    <source>
        <dbReference type="ARBA" id="ARBA00022553"/>
    </source>
</evidence>
<evidence type="ECO:0008006" key="13">
    <source>
        <dbReference type="Google" id="ProtNLM"/>
    </source>
</evidence>
<reference evidence="11" key="2">
    <citation type="submission" date="2025-05" db="UniProtKB">
        <authorList>
            <consortium name="EnsemblMetazoa"/>
        </authorList>
    </citation>
    <scope>IDENTIFICATION</scope>
    <source>
        <strain evidence="11">Foshan</strain>
    </source>
</reference>
<keyword evidence="3" id="KW-0808">Transferase</keyword>
<dbReference type="Gene3D" id="3.30.200.20">
    <property type="entry name" value="Phosphorylase Kinase, domain 1"/>
    <property type="match status" value="1"/>
</dbReference>
<feature type="compositionally biased region" description="Low complexity" evidence="8">
    <location>
        <begin position="25"/>
        <end position="61"/>
    </location>
</feature>
<dbReference type="InterPro" id="IPR000719">
    <property type="entry name" value="Prot_kinase_dom"/>
</dbReference>
<dbReference type="EnsemblMetazoa" id="AALFPA23_018269.R26832">
    <property type="protein sequence ID" value="AALFPA23_018269.P26832"/>
    <property type="gene ID" value="AALFPA23_018269"/>
</dbReference>
<feature type="region of interest" description="Disordered" evidence="8">
    <location>
        <begin position="116"/>
        <end position="246"/>
    </location>
</feature>
<feature type="compositionally biased region" description="Acidic residues" evidence="8">
    <location>
        <begin position="207"/>
        <end position="225"/>
    </location>
</feature>
<feature type="compositionally biased region" description="Low complexity" evidence="8">
    <location>
        <begin position="1014"/>
        <end position="1041"/>
    </location>
</feature>
<dbReference type="PROSITE" id="PS50011">
    <property type="entry name" value="PROTEIN_KINASE_DOM"/>
    <property type="match status" value="2"/>
</dbReference>
<evidence type="ECO:0000256" key="4">
    <source>
        <dbReference type="ARBA" id="ARBA00022741"/>
    </source>
</evidence>
<feature type="domain" description="Protein kinase" evidence="9">
    <location>
        <begin position="657"/>
        <end position="945"/>
    </location>
</feature>
<dbReference type="SUPFAM" id="SSF56112">
    <property type="entry name" value="Protein kinase-like (PK-like)"/>
    <property type="match status" value="2"/>
</dbReference>
<dbReference type="PROSITE" id="PS51285">
    <property type="entry name" value="AGC_KINASE_CTER"/>
    <property type="match status" value="1"/>
</dbReference>
<dbReference type="SMART" id="SM00220">
    <property type="entry name" value="S_TKc"/>
    <property type="match status" value="2"/>
</dbReference>
<evidence type="ECO:0000313" key="11">
    <source>
        <dbReference type="EnsemblMetazoa" id="AALFPA23_018269.P26832"/>
    </source>
</evidence>
<feature type="domain" description="AGC-kinase C-terminal" evidence="10">
    <location>
        <begin position="554"/>
        <end position="622"/>
    </location>
</feature>
<dbReference type="PROSITE" id="PS00107">
    <property type="entry name" value="PROTEIN_KINASE_ATP"/>
    <property type="match status" value="1"/>
</dbReference>
<feature type="compositionally biased region" description="Acidic residues" evidence="8">
    <location>
        <begin position="1202"/>
        <end position="1224"/>
    </location>
</feature>
<feature type="region of interest" description="Disordered" evidence="8">
    <location>
        <begin position="991"/>
        <end position="1241"/>
    </location>
</feature>
<keyword evidence="4 7" id="KW-0547">Nucleotide-binding</keyword>
<reference evidence="12" key="1">
    <citation type="journal article" date="2015" name="Proc. Natl. Acad. Sci. U.S.A.">
        <title>Genome sequence of the Asian Tiger mosquito, Aedes albopictus, reveals insights into its biology, genetics, and evolution.</title>
        <authorList>
            <person name="Chen X.G."/>
            <person name="Jiang X."/>
            <person name="Gu J."/>
            <person name="Xu M."/>
            <person name="Wu Y."/>
            <person name="Deng Y."/>
            <person name="Zhang C."/>
            <person name="Bonizzoni M."/>
            <person name="Dermauw W."/>
            <person name="Vontas J."/>
            <person name="Armbruster P."/>
            <person name="Huang X."/>
            <person name="Yang Y."/>
            <person name="Zhang H."/>
            <person name="He W."/>
            <person name="Peng H."/>
            <person name="Liu Y."/>
            <person name="Wu K."/>
            <person name="Chen J."/>
            <person name="Lirakis M."/>
            <person name="Topalis P."/>
            <person name="Van Leeuwen T."/>
            <person name="Hall A.B."/>
            <person name="Jiang X."/>
            <person name="Thorpe C."/>
            <person name="Mueller R.L."/>
            <person name="Sun C."/>
            <person name="Waterhouse R.M."/>
            <person name="Yan G."/>
            <person name="Tu Z.J."/>
            <person name="Fang X."/>
            <person name="James A.A."/>
        </authorList>
    </citation>
    <scope>NUCLEOTIDE SEQUENCE [LARGE SCALE GENOMIC DNA]</scope>
    <source>
        <strain evidence="12">Foshan</strain>
    </source>
</reference>
<feature type="region of interest" description="Disordered" evidence="8">
    <location>
        <begin position="1"/>
        <end position="88"/>
    </location>
</feature>
<feature type="compositionally biased region" description="Basic and acidic residues" evidence="8">
    <location>
        <begin position="1074"/>
        <end position="1088"/>
    </location>
</feature>
<evidence type="ECO:0000256" key="1">
    <source>
        <dbReference type="ARBA" id="ARBA00022527"/>
    </source>
</evidence>
<dbReference type="Gene3D" id="1.10.510.10">
    <property type="entry name" value="Transferase(Phosphotransferase) domain 1"/>
    <property type="match status" value="2"/>
</dbReference>
<evidence type="ECO:0000256" key="5">
    <source>
        <dbReference type="ARBA" id="ARBA00022777"/>
    </source>
</evidence>
<dbReference type="InterPro" id="IPR017441">
    <property type="entry name" value="Protein_kinase_ATP_BS"/>
</dbReference>
<feature type="compositionally biased region" description="Acidic residues" evidence="8">
    <location>
        <begin position="1064"/>
        <end position="1073"/>
    </location>
</feature>
<dbReference type="PANTHER" id="PTHR24351">
    <property type="entry name" value="RIBOSOMAL PROTEIN S6 KINASE"/>
    <property type="match status" value="1"/>
</dbReference>
<feature type="compositionally biased region" description="Basic residues" evidence="8">
    <location>
        <begin position="180"/>
        <end position="203"/>
    </location>
</feature>
<proteinExistence type="predicted"/>
<sequence>MSRNRTKGGTAGGSSSKKQHESGFYEEFSSSSSSTSYGLAAKDSKSSSGSAKNQTSSLSSSRHYHHHHHQQQQQARPPKTDYMAFYNKYYQQQSESKRKGACNSIEPPDLINQIVAEAQKKHLQQQEQHALVSSSSSSGGGGSSNYHQVREAPVIIDSEDSDNGAASGNESGSDGEVHTSRLHQQHHHNHRHQQPQQHHHQKHVVVEEDEEEEEDDDEEMEEDEPAQQQQKQQQQDALKKRNEKSSSSVIYNGTIIDKEGLEMIKSSTINTKVKLCEEDKVSMDDFKLLKVLGTGAYGKVFLVRKMGGVDHNKLYAMKVLKKATICQKKKTAEHTRTERQVLESIKRSPFLVTMHYAFQTDSKLHLILDYVSGGELFTHLYNKEHFTEDEVRIYIAEIIVALEQLHKLGIIYRDIKLENILIDSEGHIVLTDFGLSRELVYENERAHSFCGTIEYMAPEIVKSNQNGHDASVDWWSVGVLTFELLTGSSPFSSEEPATQTEISKKITNTEAVIPDHLSREAKDFIRKLLVKDPRRRLGGGSADASELKSHDFFRSINWRQLAEKKISAPFRPVIEDELDTNNFSDEFTRQTPVDSPASAPPNSERLFRGYSYVSPSLLSSKVVDRNKYMKNKNVRPSETSIRRFISKSSPFYKRYELSPDHAIGDGLFSTCLKCRRLSSSSSSNHSSSRNSTSNTSSSKYYAVKVMFNHPEPAEYARREVEALKECQGHPNVVRFVEVLKDSHHIYIVLELLGGGELLHRINKSSSFTDSQARHYFRQMVQAVAFMHQKGMAHCDLKPENVLFEGPGSEHLKLIDFSFAKSIENNNCLERSPIAGTLGYAAPEVFEGRSYALESSDLWSLGVILYTMLCGQAPFTPRQFFGHTNLASSAKQMEIIMDKIRRGSFDLAASAWDCVSEEAKDLVRRLLTVDPDRRITMEQLLVHEWLDLNRTAGVRRQLKTIYPQQSLRQLETNVKNTYDAFKRAEEEGFRLREVSRTTANQRRTTNGAKSKKSTESQYSSSMEESTSSGIGRSKSSKSSSMSDNNGPETEHRTISVSTNNSEVVLVDDEVESDREEPTVMEEKTQEKQKTASSESNNNNDLKESEPESAVEEDLEDAEQEIDDLLADLDEIVEEHKAEMLQQREEEEHQQPKEPVEVEDEPEKQVRRRSDSCESDASGTTVPLDLVGGIKEQHTQPPQITVQEEVEEQSEAEEVNEEDEKEEEALESAVLVQEASEPDLESISTESLMFAGMRASIDVEEREFGYMSGDAEPIFYGFDETMELAGRPFILTFSIESVPVLCSKPKRKRRMEVDLSCRRSKRTKSTVNYVY</sequence>
<feature type="compositionally biased region" description="Low complexity" evidence="8">
    <location>
        <begin position="226"/>
        <end position="235"/>
    </location>
</feature>
<dbReference type="Proteomes" id="UP000069940">
    <property type="component" value="Unassembled WGS sequence"/>
</dbReference>